<dbReference type="InterPro" id="IPR001996">
    <property type="entry name" value="PTS_IIB_1"/>
</dbReference>
<dbReference type="InterPro" id="IPR018113">
    <property type="entry name" value="PTrfase_EIIB_Cys"/>
</dbReference>
<feature type="domain" description="PTS EIIB type-1" evidence="7">
    <location>
        <begin position="5"/>
        <end position="89"/>
    </location>
</feature>
<reference evidence="8 9" key="1">
    <citation type="submission" date="2024-10" db="EMBL/GenBank/DDBJ databases">
        <title>The Natural Products Discovery Center: Release of the First 8490 Sequenced Strains for Exploring Actinobacteria Biosynthetic Diversity.</title>
        <authorList>
            <person name="Kalkreuter E."/>
            <person name="Kautsar S.A."/>
            <person name="Yang D."/>
            <person name="Bader C.D."/>
            <person name="Teijaro C.N."/>
            <person name="Fluegel L."/>
            <person name="Davis C.M."/>
            <person name="Simpson J.R."/>
            <person name="Lauterbach L."/>
            <person name="Steele A.D."/>
            <person name="Gui C."/>
            <person name="Meng S."/>
            <person name="Li G."/>
            <person name="Viehrig K."/>
            <person name="Ye F."/>
            <person name="Su P."/>
            <person name="Kiefer A.F."/>
            <person name="Nichols A."/>
            <person name="Cepeda A.J."/>
            <person name="Yan W."/>
            <person name="Fan B."/>
            <person name="Jiang Y."/>
            <person name="Adhikari A."/>
            <person name="Zheng C.-J."/>
            <person name="Schuster L."/>
            <person name="Cowan T.M."/>
            <person name="Smanski M.J."/>
            <person name="Chevrette M.G."/>
            <person name="De Carvalho L.P.S."/>
            <person name="Shen B."/>
        </authorList>
    </citation>
    <scope>NUCLEOTIDE SEQUENCE [LARGE SCALE GENOMIC DNA]</scope>
    <source>
        <strain evidence="8 9">NPDC020979</strain>
    </source>
</reference>
<protein>
    <submittedName>
        <fullName evidence="8">PTS transporter subunit EIIB</fullName>
    </submittedName>
</protein>
<evidence type="ECO:0000256" key="4">
    <source>
        <dbReference type="ARBA" id="ARBA00022683"/>
    </source>
</evidence>
<dbReference type="EMBL" id="JBIRRB010000025">
    <property type="protein sequence ID" value="MFI0915500.1"/>
    <property type="molecule type" value="Genomic_DNA"/>
</dbReference>
<evidence type="ECO:0000259" key="7">
    <source>
        <dbReference type="PROSITE" id="PS51098"/>
    </source>
</evidence>
<accession>A0ABW7TD68</accession>
<comment type="caution">
    <text evidence="8">The sequence shown here is derived from an EMBL/GenBank/DDBJ whole genome shotgun (WGS) entry which is preliminary data.</text>
</comment>
<evidence type="ECO:0000256" key="2">
    <source>
        <dbReference type="ARBA" id="ARBA00022597"/>
    </source>
</evidence>
<keyword evidence="3" id="KW-0808">Transferase</keyword>
<keyword evidence="1" id="KW-0813">Transport</keyword>
<name>A0ABW7TD68_9ACTN</name>
<evidence type="ECO:0000313" key="9">
    <source>
        <dbReference type="Proteomes" id="UP001611162"/>
    </source>
</evidence>
<gene>
    <name evidence="8" type="ORF">ACH4TF_34525</name>
</gene>
<organism evidence="8 9">
    <name type="scientific">Streptomyces abikoensis</name>
    <dbReference type="NCBI Taxonomy" id="97398"/>
    <lineage>
        <taxon>Bacteria</taxon>
        <taxon>Bacillati</taxon>
        <taxon>Actinomycetota</taxon>
        <taxon>Actinomycetes</taxon>
        <taxon>Kitasatosporales</taxon>
        <taxon>Streptomycetaceae</taxon>
        <taxon>Streptomyces</taxon>
    </lineage>
</organism>
<proteinExistence type="predicted"/>
<evidence type="ECO:0000256" key="6">
    <source>
        <dbReference type="PROSITE-ProRule" id="PRU00421"/>
    </source>
</evidence>
<dbReference type="PROSITE" id="PS51098">
    <property type="entry name" value="PTS_EIIB_TYPE_1"/>
    <property type="match status" value="1"/>
</dbReference>
<keyword evidence="4" id="KW-0598">Phosphotransferase system</keyword>
<evidence type="ECO:0000256" key="5">
    <source>
        <dbReference type="ARBA" id="ARBA00022777"/>
    </source>
</evidence>
<dbReference type="Pfam" id="PF00367">
    <property type="entry name" value="PTS_EIIB"/>
    <property type="match status" value="1"/>
</dbReference>
<dbReference type="Proteomes" id="UP001611162">
    <property type="component" value="Unassembled WGS sequence"/>
</dbReference>
<keyword evidence="2" id="KW-0762">Sugar transport</keyword>
<keyword evidence="5" id="KW-0418">Kinase</keyword>
<dbReference type="SUPFAM" id="SSF55604">
    <property type="entry name" value="Glucose permease domain IIB"/>
    <property type="match status" value="1"/>
</dbReference>
<dbReference type="RefSeq" id="WP_397615063.1">
    <property type="nucleotide sequence ID" value="NZ_JBIRRB010000025.1"/>
</dbReference>
<evidence type="ECO:0000256" key="1">
    <source>
        <dbReference type="ARBA" id="ARBA00022448"/>
    </source>
</evidence>
<feature type="active site" description="Phosphocysteine intermediate; for EIIB activity" evidence="6">
    <location>
        <position position="27"/>
    </location>
</feature>
<dbReference type="PROSITE" id="PS01035">
    <property type="entry name" value="PTS_EIIB_TYPE_1_CYS"/>
    <property type="match status" value="1"/>
</dbReference>
<dbReference type="Gene3D" id="3.30.1360.60">
    <property type="entry name" value="Glucose permease domain IIB"/>
    <property type="match status" value="1"/>
</dbReference>
<evidence type="ECO:0000256" key="3">
    <source>
        <dbReference type="ARBA" id="ARBA00022679"/>
    </source>
</evidence>
<dbReference type="InterPro" id="IPR036878">
    <property type="entry name" value="Glu_permease_IIB"/>
</dbReference>
<evidence type="ECO:0000313" key="8">
    <source>
        <dbReference type="EMBL" id="MFI0915500.1"/>
    </source>
</evidence>
<keyword evidence="9" id="KW-1185">Reference proteome</keyword>
<sequence length="196" mass="21776">MNTTFQAAGELLDLLGGPANIADVDFCMTRLRVILHELHAVRGYELHDHRVVRSVIKRPDRELDIVVGSYTETAMATVLRATLNLPVHIAAEATMAETMASSRSSGIPLDPYLMRAEPRNTTQRNMYRAPLGGVHRATFGVEWDAVKVLASDGERALAQLRKGIGPVLPSIYTGKWTFLIQCGYAEHWDLRGVRRP</sequence>